<dbReference type="AlphaFoldDB" id="U4LTF7"/>
<dbReference type="Pfam" id="PF20639">
    <property type="entry name" value="Rrn6_K-rich"/>
    <property type="match status" value="1"/>
</dbReference>
<feature type="domain" description="RRN6 beta-propeller" evidence="2">
    <location>
        <begin position="92"/>
        <end position="428"/>
    </location>
</feature>
<dbReference type="GO" id="GO:0001163">
    <property type="term" value="F:RNA polymerase I transcription regulatory region sequence-specific DNA binding"/>
    <property type="evidence" value="ECO:0007669"/>
    <property type="project" value="TreeGrafter"/>
</dbReference>
<evidence type="ECO:0000313" key="5">
    <source>
        <dbReference type="EMBL" id="CCX32805.1"/>
    </source>
</evidence>
<dbReference type="OMA" id="AWANITW"/>
<keyword evidence="5" id="KW-0648">Protein biosynthesis</keyword>
<keyword evidence="6" id="KW-1185">Reference proteome</keyword>
<evidence type="ECO:0000259" key="4">
    <source>
        <dbReference type="Pfam" id="PF20640"/>
    </source>
</evidence>
<protein>
    <submittedName>
        <fullName evidence="5">Similar to RNA polymerase I-specific transcription initiation factor RRN6 acc. no. P32786</fullName>
    </submittedName>
</protein>
<dbReference type="OrthoDB" id="4090074at2759"/>
<organism evidence="5 6">
    <name type="scientific">Pyronema omphalodes (strain CBS 100304)</name>
    <name type="common">Pyronema confluens</name>
    <dbReference type="NCBI Taxonomy" id="1076935"/>
    <lineage>
        <taxon>Eukaryota</taxon>
        <taxon>Fungi</taxon>
        <taxon>Dikarya</taxon>
        <taxon>Ascomycota</taxon>
        <taxon>Pezizomycotina</taxon>
        <taxon>Pezizomycetes</taxon>
        <taxon>Pezizales</taxon>
        <taxon>Pyronemataceae</taxon>
        <taxon>Pyronema</taxon>
    </lineage>
</organism>
<feature type="region of interest" description="Disordered" evidence="1">
    <location>
        <begin position="762"/>
        <end position="789"/>
    </location>
</feature>
<dbReference type="PANTHER" id="PTHR28221">
    <property type="entry name" value="RNA POLYMERASE I-SPECIFIC TRANSCRIPTION INITIATION FACTOR RRN6"/>
    <property type="match status" value="1"/>
</dbReference>
<reference evidence="5 6" key="1">
    <citation type="journal article" date="2013" name="PLoS Genet.">
        <title>The genome and development-dependent transcriptomes of Pyronema confluens: a window into fungal evolution.</title>
        <authorList>
            <person name="Traeger S."/>
            <person name="Altegoer F."/>
            <person name="Freitag M."/>
            <person name="Gabaldon T."/>
            <person name="Kempken F."/>
            <person name="Kumar A."/>
            <person name="Marcet-Houben M."/>
            <person name="Poggeler S."/>
            <person name="Stajich J.E."/>
            <person name="Nowrousian M."/>
        </authorList>
    </citation>
    <scope>NUCLEOTIDE SEQUENCE [LARGE SCALE GENOMIC DNA]</scope>
    <source>
        <strain evidence="6">CBS 100304</strain>
        <tissue evidence="5">Vegetative mycelium</tissue>
    </source>
</reference>
<feature type="compositionally biased region" description="Basic and acidic residues" evidence="1">
    <location>
        <begin position="512"/>
        <end position="524"/>
    </location>
</feature>
<sequence length="865" mass="96343">MDTAKYNPDTHKWHFHRQPSKGFRIFPLTDREPLIGRSLELDDPGASNRRPRSGRWLNDIAPHVPGLSGLVDLIDDYLVESRILAVNSVSSPLDGRLMGFGAAKSRVSSHEHEIAAFASGEAGSHLILADVIKTKREFRNSGNAILSYPDISATVQTKHRIGTPVRQICFARDFSQETELSNRLAIRTSESTRIYNVVYQWASDREPKKIIQLIPLAKRSWVELNEVEHVDLTFNPWDAKQIGIVDGAGNWSIYHLRGRSSKNRADWPQKLLSHGTGKINPDDTRNSNGWGRIIWGGDTNTILACDRQVAKLFDIRTNTATGNITLPVGQNRSWILDLRRGPTLTDGHDAFFLTSSHISHVDLRQPTQPLVNWKHERHHDDISMYLDVVRTNDVTTAFVGSRVNFLTTCYQFGPLKEPAMLGEPFILTPPFANNNPTKSAMSMTMMPCTTIGPKSEEHKNTHFFTGISINKHREVSRRLYHTYDGDNPPKLVAQSSEHVVETADSDVEAEDEKTPSGDETKEFPSHLRHDFSSLYKGAFQEGQGLRTVQDGDTVNSADGYCARITEILLDRVERESRNLGVSSLMNVRAPTLLFDNLASLETSIETLLASPTILESYDIKPLLIPTNRPSLLAPPGDSKLSIQTFYGSLVNTRISPLPDSIPLRVRLHRERLSRLIATEILLSSIGISVKPSPEQLLPPASQLFPPLNRPADFEPKKIVEPLGRIRAYAHVQTPIQLQEGLASILDSWKIGENPDEFEAFVDPEEGVPRYRKDRQRARKEKEKRRTSGMVSGGLADILASSQAVAPMVLEDAPATQGWGASQLGGWASQVAGSSQGFGSSQMPMSQVERGKHGGRKPKKKRKLGF</sequence>
<feature type="region of interest" description="Disordered" evidence="1">
    <location>
        <begin position="482"/>
        <end position="524"/>
    </location>
</feature>
<feature type="domain" description="RRN6 helical bundle" evidence="4">
    <location>
        <begin position="513"/>
        <end position="685"/>
    </location>
</feature>
<gene>
    <name evidence="5" type="ORF">PCON_13656</name>
</gene>
<dbReference type="Pfam" id="PF10214">
    <property type="entry name" value="Rrn6_beta-prop"/>
    <property type="match status" value="1"/>
</dbReference>
<dbReference type="Pfam" id="PF20640">
    <property type="entry name" value="Rrn6_HB"/>
    <property type="match status" value="1"/>
</dbReference>
<dbReference type="PANTHER" id="PTHR28221:SF2">
    <property type="entry name" value="RNA POLYMERASE I-SPECIFIC TRANSCRIPTION INITIATION FACTOR RRN6"/>
    <property type="match status" value="1"/>
</dbReference>
<dbReference type="InterPro" id="IPR048536">
    <property type="entry name" value="Rrn6_K-rich"/>
</dbReference>
<dbReference type="GO" id="GO:0042790">
    <property type="term" value="P:nucleolar large rRNA transcription by RNA polymerase I"/>
    <property type="evidence" value="ECO:0007669"/>
    <property type="project" value="TreeGrafter"/>
</dbReference>
<dbReference type="eggNOG" id="ENOG502RXX5">
    <property type="taxonomic scope" value="Eukaryota"/>
</dbReference>
<dbReference type="Proteomes" id="UP000018144">
    <property type="component" value="Unassembled WGS sequence"/>
</dbReference>
<keyword evidence="5" id="KW-0396">Initiation factor</keyword>
<feature type="compositionally biased region" description="Polar residues" evidence="1">
    <location>
        <begin position="830"/>
        <end position="844"/>
    </location>
</feature>
<dbReference type="EMBL" id="HF935907">
    <property type="protein sequence ID" value="CCX32805.1"/>
    <property type="molecule type" value="Genomic_DNA"/>
</dbReference>
<evidence type="ECO:0000313" key="6">
    <source>
        <dbReference type="Proteomes" id="UP000018144"/>
    </source>
</evidence>
<proteinExistence type="predicted"/>
<name>U4LTF7_PYROM</name>
<evidence type="ECO:0000259" key="2">
    <source>
        <dbReference type="Pfam" id="PF10214"/>
    </source>
</evidence>
<dbReference type="GO" id="GO:0003743">
    <property type="term" value="F:translation initiation factor activity"/>
    <property type="evidence" value="ECO:0007669"/>
    <property type="project" value="UniProtKB-KW"/>
</dbReference>
<dbReference type="InterPro" id="IPR048535">
    <property type="entry name" value="RRN6_beta-prop"/>
</dbReference>
<dbReference type="InterPro" id="IPR048537">
    <property type="entry name" value="RRN6_HB"/>
</dbReference>
<dbReference type="GO" id="GO:0001179">
    <property type="term" value="F:RNA polymerase I general transcription initiation factor binding"/>
    <property type="evidence" value="ECO:0007669"/>
    <property type="project" value="TreeGrafter"/>
</dbReference>
<evidence type="ECO:0000256" key="1">
    <source>
        <dbReference type="SAM" id="MobiDB-lite"/>
    </source>
</evidence>
<feature type="domain" description="RRN6 K-rich C-terminal" evidence="3">
    <location>
        <begin position="742"/>
        <end position="865"/>
    </location>
</feature>
<feature type="region of interest" description="Disordered" evidence="1">
    <location>
        <begin position="829"/>
        <end position="865"/>
    </location>
</feature>
<accession>U4LTF7</accession>
<dbReference type="STRING" id="1076935.U4LTF7"/>
<dbReference type="InterPro" id="IPR019350">
    <property type="entry name" value="RNA_pol_I-sp_TIF_RRN6-like"/>
</dbReference>
<dbReference type="GO" id="GO:0070860">
    <property type="term" value="C:RNA polymerase I core factor complex"/>
    <property type="evidence" value="ECO:0007669"/>
    <property type="project" value="TreeGrafter"/>
</dbReference>
<evidence type="ECO:0000259" key="3">
    <source>
        <dbReference type="Pfam" id="PF20639"/>
    </source>
</evidence>
<feature type="compositionally biased region" description="Basic residues" evidence="1">
    <location>
        <begin position="852"/>
        <end position="865"/>
    </location>
</feature>
<feature type="compositionally biased region" description="Basic residues" evidence="1">
    <location>
        <begin position="769"/>
        <end position="778"/>
    </location>
</feature>